<dbReference type="InterPro" id="IPR036390">
    <property type="entry name" value="WH_DNA-bd_sf"/>
</dbReference>
<dbReference type="Proteomes" id="UP000295504">
    <property type="component" value="Unassembled WGS sequence"/>
</dbReference>
<dbReference type="Gene3D" id="1.10.10.10">
    <property type="entry name" value="Winged helix-like DNA-binding domain superfamily/Winged helix DNA-binding domain"/>
    <property type="match status" value="1"/>
</dbReference>
<reference evidence="7 8" key="1">
    <citation type="submission" date="2019-03" db="EMBL/GenBank/DDBJ databases">
        <title>Genomic Encyclopedia of Type Strains, Phase IV (KMG-IV): sequencing the most valuable type-strain genomes for metagenomic binning, comparative biology and taxonomic classification.</title>
        <authorList>
            <person name="Goeker M."/>
        </authorList>
    </citation>
    <scope>NUCLEOTIDE SEQUENCE [LARGE SCALE GENOMIC DNA]</scope>
    <source>
        <strain evidence="7 8">DSM 100013</strain>
    </source>
</reference>
<dbReference type="GO" id="GO:0030170">
    <property type="term" value="F:pyridoxal phosphate binding"/>
    <property type="evidence" value="ECO:0007669"/>
    <property type="project" value="InterPro"/>
</dbReference>
<evidence type="ECO:0000256" key="5">
    <source>
        <dbReference type="ARBA" id="ARBA00023163"/>
    </source>
</evidence>
<evidence type="ECO:0000313" key="7">
    <source>
        <dbReference type="EMBL" id="TCP95303.1"/>
    </source>
</evidence>
<dbReference type="GO" id="GO:0003824">
    <property type="term" value="F:catalytic activity"/>
    <property type="evidence" value="ECO:0007669"/>
    <property type="project" value="UniProtKB-ARBA"/>
</dbReference>
<dbReference type="OrthoDB" id="9799482at2"/>
<dbReference type="Pfam" id="PF00155">
    <property type="entry name" value="Aminotran_1_2"/>
    <property type="match status" value="1"/>
</dbReference>
<dbReference type="InterPro" id="IPR051446">
    <property type="entry name" value="HTH_trans_reg/aminotransferase"/>
</dbReference>
<feature type="domain" description="HTH gntR-type" evidence="6">
    <location>
        <begin position="22"/>
        <end position="90"/>
    </location>
</feature>
<dbReference type="Pfam" id="PF00392">
    <property type="entry name" value="GntR"/>
    <property type="match status" value="1"/>
</dbReference>
<evidence type="ECO:0000256" key="4">
    <source>
        <dbReference type="ARBA" id="ARBA00023125"/>
    </source>
</evidence>
<sequence>MPVNSFENYPMTWRPSKTQLKSPLYMSIANLLEYDIVNGYLAPNTKLPPQRELADYLDINLSTITRAFKICELKGLIYAQTGKGTFVSPNFGLEISIVDSTIENQNYIDMGLIKPFDDFNLVTAEAIKKLSDKGCLENLLNYSYPIGSPYHKMTAMKWLKNFNLSVKADNVAITSGSQNSVTLTLISLFGAGDKIAVDMYTYPNFIELANMLNIKLIPIKGDAFGMNPEDLDVQCKLNSIQGIYLTPSCNNPSAILMNMQRKEEIARIIKKNKLILIEDDIFSFIAPRHYLPISYFVPEQSIYICSVSKSLCSGIRVAFLYFADKFSANIIRGIHTTTIKTPALNVEVVAELINTGLAEKIVSDKLIIAKERNEIYKKYFKINNENENPLSFYRWLPLDQKYDANEFEKLALKHGIRIYHSNRFLVANLEEKQFLRVSLSSCLDSNELEKGLKILKDILYDTTYYKNNNSLII</sequence>
<keyword evidence="8" id="KW-1185">Reference proteome</keyword>
<gene>
    <name evidence="7" type="ORF">EDD79_10619</name>
</gene>
<evidence type="ECO:0000259" key="6">
    <source>
        <dbReference type="PROSITE" id="PS50949"/>
    </source>
</evidence>
<keyword evidence="2" id="KW-0663">Pyridoxal phosphate</keyword>
<dbReference type="EMBL" id="SLYC01000061">
    <property type="protein sequence ID" value="TCP95303.1"/>
    <property type="molecule type" value="Genomic_DNA"/>
</dbReference>
<evidence type="ECO:0000313" key="8">
    <source>
        <dbReference type="Proteomes" id="UP000295504"/>
    </source>
</evidence>
<comment type="similarity">
    <text evidence="1">In the C-terminal section; belongs to the class-I pyridoxal-phosphate-dependent aminotransferase family.</text>
</comment>
<dbReference type="SUPFAM" id="SSF53383">
    <property type="entry name" value="PLP-dependent transferases"/>
    <property type="match status" value="1"/>
</dbReference>
<proteinExistence type="inferred from homology"/>
<accession>A0A4V2T1Y0</accession>
<dbReference type="PANTHER" id="PTHR46577">
    <property type="entry name" value="HTH-TYPE TRANSCRIPTIONAL REGULATORY PROTEIN GABR"/>
    <property type="match status" value="1"/>
</dbReference>
<dbReference type="InterPro" id="IPR015424">
    <property type="entry name" value="PyrdxlP-dep_Trfase"/>
</dbReference>
<evidence type="ECO:0000256" key="3">
    <source>
        <dbReference type="ARBA" id="ARBA00023015"/>
    </source>
</evidence>
<dbReference type="Gene3D" id="3.40.640.10">
    <property type="entry name" value="Type I PLP-dependent aspartate aminotransferase-like (Major domain)"/>
    <property type="match status" value="1"/>
</dbReference>
<dbReference type="InterPro" id="IPR000524">
    <property type="entry name" value="Tscrpt_reg_HTH_GntR"/>
</dbReference>
<dbReference type="InterPro" id="IPR015421">
    <property type="entry name" value="PyrdxlP-dep_Trfase_major"/>
</dbReference>
<name>A0A4V2T1Y0_9FIRM</name>
<dbReference type="InterPro" id="IPR036388">
    <property type="entry name" value="WH-like_DNA-bd_sf"/>
</dbReference>
<dbReference type="CDD" id="cd07377">
    <property type="entry name" value="WHTH_GntR"/>
    <property type="match status" value="1"/>
</dbReference>
<dbReference type="CDD" id="cd00609">
    <property type="entry name" value="AAT_like"/>
    <property type="match status" value="1"/>
</dbReference>
<organism evidence="7 8">
    <name type="scientific">Serpentinicella alkaliphila</name>
    <dbReference type="NCBI Taxonomy" id="1734049"/>
    <lineage>
        <taxon>Bacteria</taxon>
        <taxon>Bacillati</taxon>
        <taxon>Bacillota</taxon>
        <taxon>Clostridia</taxon>
        <taxon>Peptostreptococcales</taxon>
        <taxon>Natronincolaceae</taxon>
        <taxon>Serpentinicella</taxon>
    </lineage>
</organism>
<dbReference type="GO" id="GO:0003677">
    <property type="term" value="F:DNA binding"/>
    <property type="evidence" value="ECO:0007669"/>
    <property type="project" value="UniProtKB-KW"/>
</dbReference>
<dbReference type="RefSeq" id="WP_132849704.1">
    <property type="nucleotide sequence ID" value="NZ_CP058648.1"/>
</dbReference>
<keyword evidence="3" id="KW-0805">Transcription regulation</keyword>
<keyword evidence="4" id="KW-0238">DNA-binding</keyword>
<dbReference type="SMART" id="SM00345">
    <property type="entry name" value="HTH_GNTR"/>
    <property type="match status" value="1"/>
</dbReference>
<dbReference type="InterPro" id="IPR015422">
    <property type="entry name" value="PyrdxlP-dep_Trfase_small"/>
</dbReference>
<evidence type="ECO:0000256" key="1">
    <source>
        <dbReference type="ARBA" id="ARBA00005384"/>
    </source>
</evidence>
<evidence type="ECO:0000256" key="2">
    <source>
        <dbReference type="ARBA" id="ARBA00022898"/>
    </source>
</evidence>
<dbReference type="InterPro" id="IPR004839">
    <property type="entry name" value="Aminotransferase_I/II_large"/>
</dbReference>
<protein>
    <submittedName>
        <fullName evidence="7">GntR family transcriptional regulator</fullName>
    </submittedName>
</protein>
<dbReference type="PROSITE" id="PS50949">
    <property type="entry name" value="HTH_GNTR"/>
    <property type="match status" value="1"/>
</dbReference>
<keyword evidence="5" id="KW-0804">Transcription</keyword>
<dbReference type="SUPFAM" id="SSF46785">
    <property type="entry name" value="Winged helix' DNA-binding domain"/>
    <property type="match status" value="1"/>
</dbReference>
<dbReference type="GO" id="GO:0003700">
    <property type="term" value="F:DNA-binding transcription factor activity"/>
    <property type="evidence" value="ECO:0007669"/>
    <property type="project" value="InterPro"/>
</dbReference>
<comment type="caution">
    <text evidence="7">The sequence shown here is derived from an EMBL/GenBank/DDBJ whole genome shotgun (WGS) entry which is preliminary data.</text>
</comment>
<dbReference type="AlphaFoldDB" id="A0A4V2T1Y0"/>
<dbReference type="PANTHER" id="PTHR46577:SF1">
    <property type="entry name" value="HTH-TYPE TRANSCRIPTIONAL REGULATORY PROTEIN GABR"/>
    <property type="match status" value="1"/>
</dbReference>
<dbReference type="Gene3D" id="3.90.1150.10">
    <property type="entry name" value="Aspartate Aminotransferase, domain 1"/>
    <property type="match status" value="1"/>
</dbReference>